<comment type="caution">
    <text evidence="2">The sequence shown here is derived from an EMBL/GenBank/DDBJ whole genome shotgun (WGS) entry which is preliminary data.</text>
</comment>
<name>A0AAV7UAM9_PLEWA</name>
<proteinExistence type="predicted"/>
<organism evidence="2 3">
    <name type="scientific">Pleurodeles waltl</name>
    <name type="common">Iberian ribbed newt</name>
    <dbReference type="NCBI Taxonomy" id="8319"/>
    <lineage>
        <taxon>Eukaryota</taxon>
        <taxon>Metazoa</taxon>
        <taxon>Chordata</taxon>
        <taxon>Craniata</taxon>
        <taxon>Vertebrata</taxon>
        <taxon>Euteleostomi</taxon>
        <taxon>Amphibia</taxon>
        <taxon>Batrachia</taxon>
        <taxon>Caudata</taxon>
        <taxon>Salamandroidea</taxon>
        <taxon>Salamandridae</taxon>
        <taxon>Pleurodelinae</taxon>
        <taxon>Pleurodeles</taxon>
    </lineage>
</organism>
<dbReference type="Proteomes" id="UP001066276">
    <property type="component" value="Chromosome 3_1"/>
</dbReference>
<dbReference type="EMBL" id="JANPWB010000005">
    <property type="protein sequence ID" value="KAJ1185923.1"/>
    <property type="molecule type" value="Genomic_DNA"/>
</dbReference>
<evidence type="ECO:0000256" key="1">
    <source>
        <dbReference type="SAM" id="MobiDB-lite"/>
    </source>
</evidence>
<dbReference type="AlphaFoldDB" id="A0AAV7UAM9"/>
<evidence type="ECO:0000313" key="2">
    <source>
        <dbReference type="EMBL" id="KAJ1185923.1"/>
    </source>
</evidence>
<feature type="region of interest" description="Disordered" evidence="1">
    <location>
        <begin position="41"/>
        <end position="65"/>
    </location>
</feature>
<gene>
    <name evidence="2" type="ORF">NDU88_002709</name>
</gene>
<evidence type="ECO:0000313" key="3">
    <source>
        <dbReference type="Proteomes" id="UP001066276"/>
    </source>
</evidence>
<accession>A0AAV7UAM9</accession>
<reference evidence="2" key="1">
    <citation type="journal article" date="2022" name="bioRxiv">
        <title>Sequencing and chromosome-scale assembly of the giantPleurodeles waltlgenome.</title>
        <authorList>
            <person name="Brown T."/>
            <person name="Elewa A."/>
            <person name="Iarovenko S."/>
            <person name="Subramanian E."/>
            <person name="Araus A.J."/>
            <person name="Petzold A."/>
            <person name="Susuki M."/>
            <person name="Suzuki K.-i.T."/>
            <person name="Hayashi T."/>
            <person name="Toyoda A."/>
            <person name="Oliveira C."/>
            <person name="Osipova E."/>
            <person name="Leigh N.D."/>
            <person name="Simon A."/>
            <person name="Yun M.H."/>
        </authorList>
    </citation>
    <scope>NUCLEOTIDE SEQUENCE</scope>
    <source>
        <strain evidence="2">20211129_DDA</strain>
        <tissue evidence="2">Liver</tissue>
    </source>
</reference>
<keyword evidence="3" id="KW-1185">Reference proteome</keyword>
<sequence length="107" mass="11598">MVRSDGGAGDGRALRCERGRGAVTLQRPVLVESSAIGKPWRLRSGGGRLPKRERRSGSVEVPQLGTRDGPAALICHLERHEGDSRCCIDPAAQEAHWTRRHSPEPGV</sequence>
<protein>
    <submittedName>
        <fullName evidence="2">Uncharacterized protein</fullName>
    </submittedName>
</protein>